<protein>
    <submittedName>
        <fullName evidence="4">Uncharacterized protein</fullName>
    </submittedName>
</protein>
<dbReference type="SUPFAM" id="SSF53756">
    <property type="entry name" value="UDP-Glycosyltransferase/glycogen phosphorylase"/>
    <property type="match status" value="2"/>
</dbReference>
<keyword evidence="5" id="KW-1185">Reference proteome</keyword>
<name>A0A9J6ABZ1_SOLCO</name>
<dbReference type="PANTHER" id="PTHR11926:SF1494">
    <property type="entry name" value="FLAVONOL 3-O-GLUCOSYLTRANSFERASE UGT76E12-RELATED"/>
    <property type="match status" value="1"/>
</dbReference>
<keyword evidence="2" id="KW-0328">Glycosyltransferase</keyword>
<dbReference type="GO" id="GO:0080044">
    <property type="term" value="F:quercetin 7-O-glucosyltransferase activity"/>
    <property type="evidence" value="ECO:0007669"/>
    <property type="project" value="TreeGrafter"/>
</dbReference>
<dbReference type="Proteomes" id="UP000824120">
    <property type="component" value="Chromosome 2"/>
</dbReference>
<evidence type="ECO:0000256" key="3">
    <source>
        <dbReference type="ARBA" id="ARBA00022679"/>
    </source>
</evidence>
<reference evidence="4 5" key="1">
    <citation type="submission" date="2020-09" db="EMBL/GenBank/DDBJ databases">
        <title>De no assembly of potato wild relative species, Solanum commersonii.</title>
        <authorList>
            <person name="Cho K."/>
        </authorList>
    </citation>
    <scope>NUCLEOTIDE SEQUENCE [LARGE SCALE GENOMIC DNA]</scope>
    <source>
        <strain evidence="4">LZ3.2</strain>
        <tissue evidence="4">Leaf</tissue>
    </source>
</reference>
<gene>
    <name evidence="4" type="ORF">H5410_007021</name>
</gene>
<accession>A0A9J6ABZ1</accession>
<dbReference type="PANTHER" id="PTHR11926">
    <property type="entry name" value="GLUCOSYL/GLUCURONOSYL TRANSFERASES"/>
    <property type="match status" value="1"/>
</dbReference>
<comment type="caution">
    <text evidence="4">The sequence shown here is derived from an EMBL/GenBank/DDBJ whole genome shotgun (WGS) entry which is preliminary data.</text>
</comment>
<dbReference type="AlphaFoldDB" id="A0A9J6ABZ1"/>
<evidence type="ECO:0000256" key="1">
    <source>
        <dbReference type="ARBA" id="ARBA00009995"/>
    </source>
</evidence>
<dbReference type="CDD" id="cd03784">
    <property type="entry name" value="GT1_Gtf-like"/>
    <property type="match status" value="1"/>
</dbReference>
<evidence type="ECO:0000256" key="2">
    <source>
        <dbReference type="ARBA" id="ARBA00022676"/>
    </source>
</evidence>
<sequence length="548" mass="61363">MELIEVDEAPLGCHILAVPYPGRGHINPLMNLCKLIAATSTPDLLLQISFIVTQEWFSILKSEPKPDNIQFRTIPNVIPSEKDRSKDLPGFMEAVFTKMEAPVDSILDGFPKPNVILADSFLPWAVSIGERRNIPVASFWTPSATVFSIHYHYQLLKDNGHYEANLTEQGEELVNYIPGITPIRVKDLPSVFYGKQTKLLPFLLEYVSQLANKAQYALFTTIEALESQVIEALQAELPVPIFTVGLTIPCLDTEFKSNQPSPNYLSWLDDQPKDSVLYISQGSFMSVSKELLDEIIAGVHSSGVRTFWVSRENASLLADGIGKRGIVVPWCDQLKVLCHPSVGGFWSHCGWNSTKEGAFAGVPFLTFPIGADQVTNSKQIVEDWKIGWRINKDSENLVKRDEIAQLLQSFMDLDSYEGKEMRRRAMEIRNTCLEAIEGGTIQGNIDKFIRDISRGPRHKDFLGFMKVVFTTMEAPVDRILDGLLKPSVILADSFLPWAVSIGGRRNIPVASFWTMSVTNFSIFYHHQLLLANGHFEANFTVTPRAGLT</sequence>
<evidence type="ECO:0000313" key="4">
    <source>
        <dbReference type="EMBL" id="KAG5621803.1"/>
    </source>
</evidence>
<dbReference type="Gene3D" id="3.40.50.2000">
    <property type="entry name" value="Glycogen Phosphorylase B"/>
    <property type="match status" value="3"/>
</dbReference>
<comment type="similarity">
    <text evidence="1">Belongs to the UDP-glycosyltransferase family.</text>
</comment>
<dbReference type="EMBL" id="JACXVP010000002">
    <property type="protein sequence ID" value="KAG5621803.1"/>
    <property type="molecule type" value="Genomic_DNA"/>
</dbReference>
<dbReference type="Pfam" id="PF00201">
    <property type="entry name" value="UDPGT"/>
    <property type="match status" value="1"/>
</dbReference>
<dbReference type="OrthoDB" id="1255657at2759"/>
<dbReference type="InterPro" id="IPR002213">
    <property type="entry name" value="UDP_glucos_trans"/>
</dbReference>
<organism evidence="4 5">
    <name type="scientific">Solanum commersonii</name>
    <name type="common">Commerson's wild potato</name>
    <name type="synonym">Commerson's nightshade</name>
    <dbReference type="NCBI Taxonomy" id="4109"/>
    <lineage>
        <taxon>Eukaryota</taxon>
        <taxon>Viridiplantae</taxon>
        <taxon>Streptophyta</taxon>
        <taxon>Embryophyta</taxon>
        <taxon>Tracheophyta</taxon>
        <taxon>Spermatophyta</taxon>
        <taxon>Magnoliopsida</taxon>
        <taxon>eudicotyledons</taxon>
        <taxon>Gunneridae</taxon>
        <taxon>Pentapetalae</taxon>
        <taxon>asterids</taxon>
        <taxon>lamiids</taxon>
        <taxon>Solanales</taxon>
        <taxon>Solanaceae</taxon>
        <taxon>Solanoideae</taxon>
        <taxon>Solaneae</taxon>
        <taxon>Solanum</taxon>
    </lineage>
</organism>
<proteinExistence type="inferred from homology"/>
<evidence type="ECO:0000313" key="5">
    <source>
        <dbReference type="Proteomes" id="UP000824120"/>
    </source>
</evidence>
<keyword evidence="3" id="KW-0808">Transferase</keyword>
<dbReference type="FunFam" id="3.40.50.2000:FF:000138">
    <property type="entry name" value="Glycosyltransferase"/>
    <property type="match status" value="1"/>
</dbReference>
<dbReference type="GO" id="GO:0080043">
    <property type="term" value="F:quercetin 3-O-glucosyltransferase activity"/>
    <property type="evidence" value="ECO:0007669"/>
    <property type="project" value="TreeGrafter"/>
</dbReference>